<dbReference type="Proteomes" id="UP000431401">
    <property type="component" value="Unassembled WGS sequence"/>
</dbReference>
<dbReference type="CDD" id="cd00130">
    <property type="entry name" value="PAS"/>
    <property type="match status" value="1"/>
</dbReference>
<dbReference type="Pfam" id="PF03861">
    <property type="entry name" value="ANTAR"/>
    <property type="match status" value="1"/>
</dbReference>
<protein>
    <recommendedName>
        <fullName evidence="5">Transcription antitermination regulator</fullName>
    </recommendedName>
</protein>
<evidence type="ECO:0000259" key="1">
    <source>
        <dbReference type="PROSITE" id="PS50112"/>
    </source>
</evidence>
<evidence type="ECO:0000259" key="2">
    <source>
        <dbReference type="PROSITE" id="PS50921"/>
    </source>
</evidence>
<dbReference type="InterPro" id="IPR035965">
    <property type="entry name" value="PAS-like_dom_sf"/>
</dbReference>
<feature type="domain" description="ANTAR" evidence="2">
    <location>
        <begin position="143"/>
        <end position="204"/>
    </location>
</feature>
<dbReference type="SUPFAM" id="SSF52172">
    <property type="entry name" value="CheY-like"/>
    <property type="match status" value="1"/>
</dbReference>
<dbReference type="SUPFAM" id="SSF55785">
    <property type="entry name" value="PYP-like sensor domain (PAS domain)"/>
    <property type="match status" value="1"/>
</dbReference>
<evidence type="ECO:0000313" key="4">
    <source>
        <dbReference type="Proteomes" id="UP000431401"/>
    </source>
</evidence>
<dbReference type="Pfam" id="PF08447">
    <property type="entry name" value="PAS_3"/>
    <property type="match status" value="1"/>
</dbReference>
<dbReference type="Gene3D" id="1.10.10.10">
    <property type="entry name" value="Winged helix-like DNA-binding domain superfamily/Winged helix DNA-binding domain"/>
    <property type="match status" value="1"/>
</dbReference>
<evidence type="ECO:0000313" key="3">
    <source>
        <dbReference type="EMBL" id="MQY31365.1"/>
    </source>
</evidence>
<keyword evidence="4" id="KW-1185">Reference proteome</keyword>
<name>A0A7K0E058_9NOCA</name>
<dbReference type="GO" id="GO:0003723">
    <property type="term" value="F:RNA binding"/>
    <property type="evidence" value="ECO:0007669"/>
    <property type="project" value="InterPro"/>
</dbReference>
<dbReference type="PROSITE" id="PS50921">
    <property type="entry name" value="ANTAR"/>
    <property type="match status" value="1"/>
</dbReference>
<sequence>MPATDRVEKPMNTPSPELPAQISAQEVRARTQSVAVGAFTFWFATRRWEWSAGVYRMHGYTPGQVEPTTELILSHKHPDDRDHVAELITRSVEHGEPFSGRHRFLDTGGKVHSALVVADRILDGGAPTGTSGYYIDLTGTLDAAGHAAVSTALPEVIEGRAVIEQAKGVLMQMYGINADQAFDVLTWRSQETNTKLRAIAAQLLADLSLIPRPRPQAVTAFDHILLTTHERIPPENGSANRLRDR</sequence>
<dbReference type="InterPro" id="IPR013655">
    <property type="entry name" value="PAS_fold_3"/>
</dbReference>
<dbReference type="InterPro" id="IPR005561">
    <property type="entry name" value="ANTAR"/>
</dbReference>
<evidence type="ECO:0008006" key="5">
    <source>
        <dbReference type="Google" id="ProtNLM"/>
    </source>
</evidence>
<dbReference type="InterPro" id="IPR011006">
    <property type="entry name" value="CheY-like_superfamily"/>
</dbReference>
<reference evidence="3 4" key="1">
    <citation type="submission" date="2019-10" db="EMBL/GenBank/DDBJ databases">
        <title>Nocardia macrotermitis sp. nov. and Nocardia aurantia sp. nov., isolated from the gut of fungus growing-termite Macrotermes natalensis.</title>
        <authorList>
            <person name="Benndorf R."/>
            <person name="Schwitalla J."/>
            <person name="Martin K."/>
            <person name="De Beer W."/>
            <person name="Kaster A.-K."/>
            <person name="Vollmers J."/>
            <person name="Poulsen M."/>
            <person name="Beemelmanns C."/>
        </authorList>
    </citation>
    <scope>NUCLEOTIDE SEQUENCE [LARGE SCALE GENOMIC DNA]</scope>
    <source>
        <strain evidence="3 4">RB56</strain>
    </source>
</reference>
<accession>A0A7K0E058</accession>
<dbReference type="Gene3D" id="3.30.450.20">
    <property type="entry name" value="PAS domain"/>
    <property type="match status" value="1"/>
</dbReference>
<organism evidence="3 4">
    <name type="scientific">Nocardia aurantia</name>
    <dbReference type="NCBI Taxonomy" id="2585199"/>
    <lineage>
        <taxon>Bacteria</taxon>
        <taxon>Bacillati</taxon>
        <taxon>Actinomycetota</taxon>
        <taxon>Actinomycetes</taxon>
        <taxon>Mycobacteriales</taxon>
        <taxon>Nocardiaceae</taxon>
        <taxon>Nocardia</taxon>
    </lineage>
</organism>
<proteinExistence type="predicted"/>
<dbReference type="EMBL" id="WEGI01000018">
    <property type="protein sequence ID" value="MQY31365.1"/>
    <property type="molecule type" value="Genomic_DNA"/>
</dbReference>
<feature type="domain" description="PAS" evidence="1">
    <location>
        <begin position="50"/>
        <end position="95"/>
    </location>
</feature>
<comment type="caution">
    <text evidence="3">The sequence shown here is derived from an EMBL/GenBank/DDBJ whole genome shotgun (WGS) entry which is preliminary data.</text>
</comment>
<dbReference type="InterPro" id="IPR000014">
    <property type="entry name" value="PAS"/>
</dbReference>
<dbReference type="SMART" id="SM01012">
    <property type="entry name" value="ANTAR"/>
    <property type="match status" value="1"/>
</dbReference>
<dbReference type="InterPro" id="IPR036388">
    <property type="entry name" value="WH-like_DNA-bd_sf"/>
</dbReference>
<gene>
    <name evidence="3" type="ORF">NRB56_69740</name>
</gene>
<dbReference type="AlphaFoldDB" id="A0A7K0E058"/>
<dbReference type="PROSITE" id="PS50112">
    <property type="entry name" value="PAS"/>
    <property type="match status" value="1"/>
</dbReference>